<evidence type="ECO:0000313" key="20">
    <source>
        <dbReference type="EMBL" id="GAA3935222.1"/>
    </source>
</evidence>
<evidence type="ECO:0000256" key="13">
    <source>
        <dbReference type="ARBA" id="ARBA00023136"/>
    </source>
</evidence>
<keyword evidence="7 19" id="KW-1003">Cell membrane</keyword>
<dbReference type="InterPro" id="IPR003805">
    <property type="entry name" value="CobS"/>
</dbReference>
<comment type="catalytic activity">
    <reaction evidence="18 19">
        <text>alpha-ribazole 5'-phosphate + adenosylcob(III)inamide-GDP = adenosylcob(III)alamin 5'-phosphate + GMP + H(+)</text>
        <dbReference type="Rhea" id="RHEA:23560"/>
        <dbReference type="ChEBI" id="CHEBI:15378"/>
        <dbReference type="ChEBI" id="CHEBI:57918"/>
        <dbReference type="ChEBI" id="CHEBI:58115"/>
        <dbReference type="ChEBI" id="CHEBI:60487"/>
        <dbReference type="ChEBI" id="CHEBI:60493"/>
        <dbReference type="EC" id="2.7.8.26"/>
    </reaction>
</comment>
<dbReference type="Pfam" id="PF02654">
    <property type="entry name" value="CobS"/>
    <property type="match status" value="1"/>
</dbReference>
<name>A0ABP7N2C0_9GAMM</name>
<evidence type="ECO:0000256" key="14">
    <source>
        <dbReference type="ARBA" id="ARBA00025228"/>
    </source>
</evidence>
<evidence type="ECO:0000256" key="6">
    <source>
        <dbReference type="ARBA" id="ARBA00015850"/>
    </source>
</evidence>
<proteinExistence type="inferred from homology"/>
<evidence type="ECO:0000256" key="9">
    <source>
        <dbReference type="ARBA" id="ARBA00022679"/>
    </source>
</evidence>
<keyword evidence="9 19" id="KW-0808">Transferase</keyword>
<comment type="pathway">
    <text evidence="3 19">Cofactor biosynthesis; adenosylcobalamin biosynthesis; adenosylcobalamin from cob(II)yrinate a,c-diamide: step 7/7.</text>
</comment>
<comment type="subcellular location">
    <subcellularLocation>
        <location evidence="2 19">Cell membrane</location>
        <topology evidence="2 19">Multi-pass membrane protein</topology>
    </subcellularLocation>
</comment>
<comment type="cofactor">
    <cofactor evidence="1 19">
        <name>Mg(2+)</name>
        <dbReference type="ChEBI" id="CHEBI:18420"/>
    </cofactor>
</comment>
<evidence type="ECO:0000256" key="19">
    <source>
        <dbReference type="HAMAP-Rule" id="MF_00719"/>
    </source>
</evidence>
<evidence type="ECO:0000256" key="1">
    <source>
        <dbReference type="ARBA" id="ARBA00001946"/>
    </source>
</evidence>
<keyword evidence="21" id="KW-1185">Reference proteome</keyword>
<evidence type="ECO:0000256" key="8">
    <source>
        <dbReference type="ARBA" id="ARBA00022573"/>
    </source>
</evidence>
<comment type="function">
    <text evidence="14 19">Joins adenosylcobinamide-GDP and alpha-ribazole to generate adenosylcobalamin (Ado-cobalamin). Also synthesizes adenosylcobalamin 5'-phosphate from adenosylcobinamide-GDP and alpha-ribazole 5'-phosphate.</text>
</comment>
<dbReference type="PANTHER" id="PTHR34148:SF1">
    <property type="entry name" value="ADENOSYLCOBINAMIDE-GDP RIBAZOLETRANSFERASE"/>
    <property type="match status" value="1"/>
</dbReference>
<dbReference type="HAMAP" id="MF_00719">
    <property type="entry name" value="CobS"/>
    <property type="match status" value="1"/>
</dbReference>
<comment type="caution">
    <text evidence="20">The sequence shown here is derived from an EMBL/GenBank/DDBJ whole genome shotgun (WGS) entry which is preliminary data.</text>
</comment>
<evidence type="ECO:0000256" key="16">
    <source>
        <dbReference type="ARBA" id="ARBA00032853"/>
    </source>
</evidence>
<comment type="similarity">
    <text evidence="4 19">Belongs to the CobS family.</text>
</comment>
<feature type="transmembrane region" description="Helical" evidence="19">
    <location>
        <begin position="119"/>
        <end position="142"/>
    </location>
</feature>
<keyword evidence="12 19" id="KW-1133">Transmembrane helix</keyword>
<feature type="transmembrane region" description="Helical" evidence="19">
    <location>
        <begin position="6"/>
        <end position="26"/>
    </location>
</feature>
<feature type="transmembrane region" description="Helical" evidence="19">
    <location>
        <begin position="162"/>
        <end position="194"/>
    </location>
</feature>
<keyword evidence="13 19" id="KW-0472">Membrane</keyword>
<feature type="transmembrane region" description="Helical" evidence="19">
    <location>
        <begin position="94"/>
        <end position="112"/>
    </location>
</feature>
<evidence type="ECO:0000256" key="10">
    <source>
        <dbReference type="ARBA" id="ARBA00022692"/>
    </source>
</evidence>
<keyword evidence="8 19" id="KW-0169">Cobalamin biosynthesis</keyword>
<evidence type="ECO:0000256" key="15">
    <source>
        <dbReference type="ARBA" id="ARBA00032605"/>
    </source>
</evidence>
<dbReference type="Proteomes" id="UP001501565">
    <property type="component" value="Unassembled WGS sequence"/>
</dbReference>
<feature type="transmembrane region" description="Helical" evidence="19">
    <location>
        <begin position="33"/>
        <end position="51"/>
    </location>
</feature>
<dbReference type="EMBL" id="BAABBN010000012">
    <property type="protein sequence ID" value="GAA3935222.1"/>
    <property type="molecule type" value="Genomic_DNA"/>
</dbReference>
<evidence type="ECO:0000256" key="5">
    <source>
        <dbReference type="ARBA" id="ARBA00013200"/>
    </source>
</evidence>
<reference evidence="21" key="1">
    <citation type="journal article" date="2019" name="Int. J. Syst. Evol. Microbiol.">
        <title>The Global Catalogue of Microorganisms (GCM) 10K type strain sequencing project: providing services to taxonomists for standard genome sequencing and annotation.</title>
        <authorList>
            <consortium name="The Broad Institute Genomics Platform"/>
            <consortium name="The Broad Institute Genome Sequencing Center for Infectious Disease"/>
            <person name="Wu L."/>
            <person name="Ma J."/>
        </authorList>
    </citation>
    <scope>NUCLEOTIDE SEQUENCE [LARGE SCALE GENOMIC DNA]</scope>
    <source>
        <strain evidence="21">JCM 17551</strain>
    </source>
</reference>
<evidence type="ECO:0000256" key="4">
    <source>
        <dbReference type="ARBA" id="ARBA00010561"/>
    </source>
</evidence>
<evidence type="ECO:0000256" key="11">
    <source>
        <dbReference type="ARBA" id="ARBA00022842"/>
    </source>
</evidence>
<dbReference type="PANTHER" id="PTHR34148">
    <property type="entry name" value="ADENOSYLCOBINAMIDE-GDP RIBAZOLETRANSFERASE"/>
    <property type="match status" value="1"/>
</dbReference>
<protein>
    <recommendedName>
        <fullName evidence="6 19">Adenosylcobinamide-GDP ribazoletransferase</fullName>
        <ecNumber evidence="5 19">2.7.8.26</ecNumber>
    </recommendedName>
    <alternativeName>
        <fullName evidence="16 19">Cobalamin synthase</fullName>
    </alternativeName>
    <alternativeName>
        <fullName evidence="15 19">Cobalamin-5'-phosphate synthase</fullName>
    </alternativeName>
</protein>
<evidence type="ECO:0000256" key="12">
    <source>
        <dbReference type="ARBA" id="ARBA00022989"/>
    </source>
</evidence>
<gene>
    <name evidence="19" type="primary">cobS</name>
    <name evidence="20" type="ORF">GCM10022277_34700</name>
</gene>
<comment type="catalytic activity">
    <reaction evidence="17 19">
        <text>alpha-ribazole + adenosylcob(III)inamide-GDP = adenosylcob(III)alamin + GMP + H(+)</text>
        <dbReference type="Rhea" id="RHEA:16049"/>
        <dbReference type="ChEBI" id="CHEBI:10329"/>
        <dbReference type="ChEBI" id="CHEBI:15378"/>
        <dbReference type="ChEBI" id="CHEBI:18408"/>
        <dbReference type="ChEBI" id="CHEBI:58115"/>
        <dbReference type="ChEBI" id="CHEBI:60487"/>
        <dbReference type="EC" id="2.7.8.26"/>
    </reaction>
</comment>
<evidence type="ECO:0000313" key="21">
    <source>
        <dbReference type="Proteomes" id="UP001501565"/>
    </source>
</evidence>
<dbReference type="EC" id="2.7.8.26" evidence="5 19"/>
<feature type="transmembrane region" description="Helical" evidence="19">
    <location>
        <begin position="215"/>
        <end position="233"/>
    </location>
</feature>
<evidence type="ECO:0000256" key="3">
    <source>
        <dbReference type="ARBA" id="ARBA00004663"/>
    </source>
</evidence>
<evidence type="ECO:0000256" key="17">
    <source>
        <dbReference type="ARBA" id="ARBA00048623"/>
    </source>
</evidence>
<accession>A0ABP7N2C0</accession>
<evidence type="ECO:0000256" key="7">
    <source>
        <dbReference type="ARBA" id="ARBA00022475"/>
    </source>
</evidence>
<organism evidence="20 21">
    <name type="scientific">Litoribacillus peritrichatus</name>
    <dbReference type="NCBI Taxonomy" id="718191"/>
    <lineage>
        <taxon>Bacteria</taxon>
        <taxon>Pseudomonadati</taxon>
        <taxon>Pseudomonadota</taxon>
        <taxon>Gammaproteobacteria</taxon>
        <taxon>Oceanospirillales</taxon>
        <taxon>Oceanospirillaceae</taxon>
        <taxon>Litoribacillus</taxon>
    </lineage>
</organism>
<keyword evidence="11 19" id="KW-0460">Magnesium</keyword>
<evidence type="ECO:0000256" key="2">
    <source>
        <dbReference type="ARBA" id="ARBA00004651"/>
    </source>
</evidence>
<evidence type="ECO:0000256" key="18">
    <source>
        <dbReference type="ARBA" id="ARBA00049504"/>
    </source>
</evidence>
<sequence length="234" mass="25348">MGLSLIYYPLVGAIIGGVLFTVSYFFQGMASPVLAAFLLIVWVVCSGALHLDGFADSVDAFMAGHSLHSEGSPEEQKNLKKERILSIMKDPTSGPVAVVALVLLLLLKFALLHSLIEYGLWYVLVLSPLIGRAFLPVVLLTTPYVRENGSGSWLVDYAPKDIVWPGLAVLTIGLIALFGAWLFVTLICCLFVFLGVRMYLMARIGGTTGDTAGGILEVIELMFMLFGVMLIQAM</sequence>
<keyword evidence="10 19" id="KW-0812">Transmembrane</keyword>